<dbReference type="AlphaFoldDB" id="A0A1I7WJM7"/>
<accession>A0A1I7WJM7</accession>
<evidence type="ECO:0000313" key="2">
    <source>
        <dbReference type="WBParaSite" id="Hba_05169"/>
    </source>
</evidence>
<proteinExistence type="predicted"/>
<evidence type="ECO:0000313" key="1">
    <source>
        <dbReference type="Proteomes" id="UP000095283"/>
    </source>
</evidence>
<protein>
    <submittedName>
        <fullName evidence="2">Uncharacterized protein</fullName>
    </submittedName>
</protein>
<sequence>MPLRKTFEFVSQEDLVKLVRNFHSTKSDCCIVRFIYCFNLAYKIFLDIFYLLHIIVLALGLRFLLKFPKINYKQVEKSLLPYIEGKMSTTGDLESIVFVKLSGDRSILLPLLTAPIGFIYDSPWNVMKRYTHRLRGVPSYTSLHTISPSSDLYQKEE</sequence>
<keyword evidence="1" id="KW-1185">Reference proteome</keyword>
<name>A0A1I7WJM7_HETBA</name>
<dbReference type="WBParaSite" id="Hba_05169">
    <property type="protein sequence ID" value="Hba_05169"/>
    <property type="gene ID" value="Hba_05169"/>
</dbReference>
<organism evidence="1 2">
    <name type="scientific">Heterorhabditis bacteriophora</name>
    <name type="common">Entomopathogenic nematode worm</name>
    <dbReference type="NCBI Taxonomy" id="37862"/>
    <lineage>
        <taxon>Eukaryota</taxon>
        <taxon>Metazoa</taxon>
        <taxon>Ecdysozoa</taxon>
        <taxon>Nematoda</taxon>
        <taxon>Chromadorea</taxon>
        <taxon>Rhabditida</taxon>
        <taxon>Rhabditina</taxon>
        <taxon>Rhabditomorpha</taxon>
        <taxon>Strongyloidea</taxon>
        <taxon>Heterorhabditidae</taxon>
        <taxon>Heterorhabditis</taxon>
    </lineage>
</organism>
<dbReference type="Proteomes" id="UP000095283">
    <property type="component" value="Unplaced"/>
</dbReference>
<reference evidence="2" key="1">
    <citation type="submission" date="2016-11" db="UniProtKB">
        <authorList>
            <consortium name="WormBaseParasite"/>
        </authorList>
    </citation>
    <scope>IDENTIFICATION</scope>
</reference>